<evidence type="ECO:0000313" key="4">
    <source>
        <dbReference type="Proteomes" id="UP000604046"/>
    </source>
</evidence>
<dbReference type="Proteomes" id="UP000604046">
    <property type="component" value="Unassembled WGS sequence"/>
</dbReference>
<dbReference type="Gene3D" id="3.40.50.12780">
    <property type="entry name" value="N-terminal domain of ligase-like"/>
    <property type="match status" value="1"/>
</dbReference>
<dbReference type="InterPro" id="IPR042099">
    <property type="entry name" value="ANL_N_sf"/>
</dbReference>
<name>A0A812RGD2_9DINO</name>
<dbReference type="GO" id="GO:0031956">
    <property type="term" value="F:medium-chain fatty acid-CoA ligase activity"/>
    <property type="evidence" value="ECO:0007669"/>
    <property type="project" value="TreeGrafter"/>
</dbReference>
<dbReference type="SUPFAM" id="SSF56801">
    <property type="entry name" value="Acetyl-CoA synthetase-like"/>
    <property type="match status" value="1"/>
</dbReference>
<dbReference type="EMBL" id="CAJNDS010002327">
    <property type="protein sequence ID" value="CAE7434727.1"/>
    <property type="molecule type" value="Genomic_DNA"/>
</dbReference>
<comment type="caution">
    <text evidence="3">The sequence shown here is derived from an EMBL/GenBank/DDBJ whole genome shotgun (WGS) entry which is preliminary data.</text>
</comment>
<comment type="similarity">
    <text evidence="1">Belongs to the ATP-dependent AMP-binding enzyme family.</text>
</comment>
<dbReference type="PANTHER" id="PTHR43201:SF8">
    <property type="entry name" value="ACYL-COA SYNTHETASE FAMILY MEMBER 3"/>
    <property type="match status" value="1"/>
</dbReference>
<dbReference type="PANTHER" id="PTHR43201">
    <property type="entry name" value="ACYL-COA SYNTHETASE"/>
    <property type="match status" value="1"/>
</dbReference>
<sequence>MSTAGEVEALSGIFSSSWDPRPILELDSKAHVARSLETQGSQRPDATALRSHGYGMKELAAQDTSFMALRRASYFVANLLAQHGLRKGDVVFLLGMNSRETVAVMYGAWYLGCVTALLLPWHKDRRVLLRTTQAKAVVCPSAYYQDILHEIDDSSYVKLLLLTNTDMPWQGLPASVKDELPKLIQTISYNLQDLDSQPFEPTGQDSFWVERYDFEQAEALSEDAKNSFDTTSGSDDAILVFTSGTTGRPKPIVHRHINILALVAEQFARDVLDLQPTDVILPWEMVSSCYSCTVAVITPLYFGSTVYLDYSEPTCHIRVLSATQFCKAGATIYAAVPDFVKNLAQRVHDKEEGLAESLKPLRKILTVGDQLPKATLLNFIHELPHIDVCNCYGSSEMLCVIGGTESESKYSGQLLRGLEACVRNPVEHKGDGTERASFSGELLVRSTNPEVFPHFPALRNAETRERFQRPSEGHEGQGRSWYCTGDKALVEQDASGTWWYRFLGRFNLVIVPDLDQIYGGARDLLVEDVQRCDVADKLLLNVGLYAKPFDASGQVLASAILPCTVSSQYVFLVLVTEAFSSSQPPAQKDLEGWYAATASGMSEEKLPLVFIPERNVPRQPPLNKLKTGEALKQMEHWMSDNDIKELSPTICVKMSASLW</sequence>
<dbReference type="PROSITE" id="PS00455">
    <property type="entry name" value="AMP_BINDING"/>
    <property type="match status" value="1"/>
</dbReference>
<keyword evidence="4" id="KW-1185">Reference proteome</keyword>
<organism evidence="3 4">
    <name type="scientific">Symbiodinium natans</name>
    <dbReference type="NCBI Taxonomy" id="878477"/>
    <lineage>
        <taxon>Eukaryota</taxon>
        <taxon>Sar</taxon>
        <taxon>Alveolata</taxon>
        <taxon>Dinophyceae</taxon>
        <taxon>Suessiales</taxon>
        <taxon>Symbiodiniaceae</taxon>
        <taxon>Symbiodinium</taxon>
    </lineage>
</organism>
<accession>A0A812RGD2</accession>
<proteinExistence type="inferred from homology"/>
<gene>
    <name evidence="3" type="primary">lcfB</name>
    <name evidence="3" type="ORF">SNAT2548_LOCUS23611</name>
</gene>
<dbReference type="GO" id="GO:0006631">
    <property type="term" value="P:fatty acid metabolic process"/>
    <property type="evidence" value="ECO:0007669"/>
    <property type="project" value="TreeGrafter"/>
</dbReference>
<dbReference type="InterPro" id="IPR000873">
    <property type="entry name" value="AMP-dep_synth/lig_dom"/>
</dbReference>
<evidence type="ECO:0000259" key="2">
    <source>
        <dbReference type="Pfam" id="PF00501"/>
    </source>
</evidence>
<dbReference type="InterPro" id="IPR020845">
    <property type="entry name" value="AMP-binding_CS"/>
</dbReference>
<evidence type="ECO:0000313" key="3">
    <source>
        <dbReference type="EMBL" id="CAE7434727.1"/>
    </source>
</evidence>
<reference evidence="3" key="1">
    <citation type="submission" date="2021-02" db="EMBL/GenBank/DDBJ databases">
        <authorList>
            <person name="Dougan E. K."/>
            <person name="Rhodes N."/>
            <person name="Thang M."/>
            <person name="Chan C."/>
        </authorList>
    </citation>
    <scope>NUCLEOTIDE SEQUENCE</scope>
</reference>
<feature type="domain" description="AMP-dependent synthetase/ligase" evidence="2">
    <location>
        <begin position="36"/>
        <end position="447"/>
    </location>
</feature>
<dbReference type="OrthoDB" id="10253869at2759"/>
<evidence type="ECO:0000256" key="1">
    <source>
        <dbReference type="ARBA" id="ARBA00006432"/>
    </source>
</evidence>
<protein>
    <submittedName>
        <fullName evidence="3">LcfB protein</fullName>
    </submittedName>
</protein>
<dbReference type="Pfam" id="PF00501">
    <property type="entry name" value="AMP-binding"/>
    <property type="match status" value="1"/>
</dbReference>
<dbReference type="AlphaFoldDB" id="A0A812RGD2"/>